<comment type="similarity">
    <text evidence="1">Belongs to the beta-class carbonic anhydrase family.</text>
</comment>
<keyword evidence="3 4" id="KW-0862">Zinc</keyword>
<dbReference type="CDD" id="cd03379">
    <property type="entry name" value="beta_CA_cladeD"/>
    <property type="match status" value="1"/>
</dbReference>
<evidence type="ECO:0000256" key="5">
    <source>
        <dbReference type="SAM" id="MobiDB-lite"/>
    </source>
</evidence>
<dbReference type="RefSeq" id="XP_038783104.1">
    <property type="nucleotide sequence ID" value="XM_038934302.1"/>
</dbReference>
<dbReference type="Gene3D" id="3.80.10.10">
    <property type="entry name" value="Ribonuclease Inhibitor"/>
    <property type="match status" value="1"/>
</dbReference>
<keyword evidence="2 4" id="KW-0479">Metal-binding</keyword>
<feature type="binding site" evidence="4">
    <location>
        <position position="90"/>
    </location>
    <ligand>
        <name>Zn(2+)</name>
        <dbReference type="ChEBI" id="CHEBI:29105"/>
    </ligand>
</feature>
<dbReference type="GeneID" id="62207480"/>
<dbReference type="PANTHER" id="PTHR43175:SF3">
    <property type="entry name" value="CARBON DISULFIDE HYDROLASE"/>
    <property type="match status" value="1"/>
</dbReference>
<feature type="binding site" evidence="4">
    <location>
        <position position="93"/>
    </location>
    <ligand>
        <name>Zn(2+)</name>
        <dbReference type="ChEBI" id="CHEBI:29105"/>
    </ligand>
</feature>
<dbReference type="SUPFAM" id="SSF53056">
    <property type="entry name" value="beta-carbonic anhydrase, cab"/>
    <property type="match status" value="1"/>
</dbReference>
<dbReference type="GO" id="GO:0004089">
    <property type="term" value="F:carbonate dehydratase activity"/>
    <property type="evidence" value="ECO:0007669"/>
    <property type="project" value="InterPro"/>
</dbReference>
<keyword evidence="7" id="KW-1185">Reference proteome</keyword>
<evidence type="ECO:0000256" key="2">
    <source>
        <dbReference type="ARBA" id="ARBA00022723"/>
    </source>
</evidence>
<comment type="caution">
    <text evidence="6">The sequence shown here is derived from an EMBL/GenBank/DDBJ whole genome shotgun (WGS) entry which is preliminary data.</text>
</comment>
<feature type="region of interest" description="Disordered" evidence="5">
    <location>
        <begin position="781"/>
        <end position="813"/>
    </location>
</feature>
<feature type="binding site" evidence="4">
    <location>
        <position position="40"/>
    </location>
    <ligand>
        <name>Zn(2+)</name>
        <dbReference type="ChEBI" id="CHEBI:29105"/>
    </ligand>
</feature>
<comment type="cofactor">
    <cofactor evidence="4">
        <name>Zn(2+)</name>
        <dbReference type="ChEBI" id="CHEBI:29105"/>
    </cofactor>
    <text evidence="4">Binds 1 zinc ion per subunit.</text>
</comment>
<dbReference type="GO" id="GO:0008270">
    <property type="term" value="F:zinc ion binding"/>
    <property type="evidence" value="ECO:0007669"/>
    <property type="project" value="InterPro"/>
</dbReference>
<proteinExistence type="inferred from homology"/>
<protein>
    <submittedName>
        <fullName evidence="6">Carbonic anhydrase</fullName>
    </submittedName>
</protein>
<dbReference type="InterPro" id="IPR036874">
    <property type="entry name" value="Carbonic_anhydrase_sf"/>
</dbReference>
<dbReference type="SMART" id="SM00947">
    <property type="entry name" value="Pro_CA"/>
    <property type="match status" value="1"/>
</dbReference>
<organism evidence="6 7">
    <name type="scientific">Alternaria burnsii</name>
    <dbReference type="NCBI Taxonomy" id="1187904"/>
    <lineage>
        <taxon>Eukaryota</taxon>
        <taxon>Fungi</taxon>
        <taxon>Dikarya</taxon>
        <taxon>Ascomycota</taxon>
        <taxon>Pezizomycotina</taxon>
        <taxon>Dothideomycetes</taxon>
        <taxon>Pleosporomycetidae</taxon>
        <taxon>Pleosporales</taxon>
        <taxon>Pleosporineae</taxon>
        <taxon>Pleosporaceae</taxon>
        <taxon>Alternaria</taxon>
        <taxon>Alternaria sect. Alternaria</taxon>
    </lineage>
</organism>
<evidence type="ECO:0000256" key="3">
    <source>
        <dbReference type="ARBA" id="ARBA00022833"/>
    </source>
</evidence>
<evidence type="ECO:0000256" key="4">
    <source>
        <dbReference type="PIRSR" id="PIRSR601765-1"/>
    </source>
</evidence>
<dbReference type="Proteomes" id="UP000596902">
    <property type="component" value="Unassembled WGS sequence"/>
</dbReference>
<feature type="binding site" evidence="4">
    <location>
        <position position="38"/>
    </location>
    <ligand>
        <name>Zn(2+)</name>
        <dbReference type="ChEBI" id="CHEBI:29105"/>
    </ligand>
</feature>
<dbReference type="SUPFAM" id="SSF52047">
    <property type="entry name" value="RNI-like"/>
    <property type="match status" value="1"/>
</dbReference>
<dbReference type="InterPro" id="IPR032675">
    <property type="entry name" value="LRR_dom_sf"/>
</dbReference>
<dbReference type="InterPro" id="IPR001765">
    <property type="entry name" value="Carbonic_anhydrase"/>
</dbReference>
<reference evidence="6" key="2">
    <citation type="submission" date="2020-08" db="EMBL/GenBank/DDBJ databases">
        <title>Draft Genome Sequence of Cumin Blight Pathogen Alternaria burnsii.</title>
        <authorList>
            <person name="Feng Z."/>
        </authorList>
    </citation>
    <scope>NUCLEOTIDE SEQUENCE</scope>
    <source>
        <strain evidence="6">CBS107.38</strain>
    </source>
</reference>
<evidence type="ECO:0000256" key="1">
    <source>
        <dbReference type="ARBA" id="ARBA00006217"/>
    </source>
</evidence>
<evidence type="ECO:0000313" key="7">
    <source>
        <dbReference type="Proteomes" id="UP000596902"/>
    </source>
</evidence>
<evidence type="ECO:0000313" key="6">
    <source>
        <dbReference type="EMBL" id="KAF7672754.1"/>
    </source>
</evidence>
<dbReference type="Gene3D" id="3.40.1050.10">
    <property type="entry name" value="Carbonic anhydrase"/>
    <property type="match status" value="1"/>
</dbReference>
<dbReference type="Pfam" id="PF00484">
    <property type="entry name" value="Pro_CA"/>
    <property type="match status" value="1"/>
</dbReference>
<reference evidence="6" key="1">
    <citation type="submission" date="2020-01" db="EMBL/GenBank/DDBJ databases">
        <authorList>
            <person name="Feng Z.H.Z."/>
        </authorList>
    </citation>
    <scope>NUCLEOTIDE SEQUENCE</scope>
    <source>
        <strain evidence="6">CBS107.38</strain>
    </source>
</reference>
<accession>A0A8H7ECN9</accession>
<name>A0A8H7ECN9_9PLEO</name>
<feature type="compositionally biased region" description="Basic and acidic residues" evidence="5">
    <location>
        <begin position="799"/>
        <end position="813"/>
    </location>
</feature>
<dbReference type="PANTHER" id="PTHR43175">
    <property type="entry name" value="CARBONIC ANHYDRASE"/>
    <property type="match status" value="1"/>
</dbReference>
<dbReference type="EMBL" id="JAAABM010000015">
    <property type="protein sequence ID" value="KAF7672754.1"/>
    <property type="molecule type" value="Genomic_DNA"/>
</dbReference>
<sequence>MPTHGERNLELGNQAYAASFDQGHLALPPSQRYTIVTCMDARIDPTAAFGIPLGAAHVIRNAGGCVKDAFRSIVISQQLLGTREVILVKHTGCGMLTFDNDIARATVMKKRGEVAAREVETLDFHAFRDLEIQVKKDIQWLRIKAIEENIRFSGWIYDVETGKTTRIFPKFALTRDDKLQSPLPALSTSALNEKALHLCMAAKAASLGGLPDELVLEILNHFHTTRSYETQSTAFKDQEKERTRQSENRMLKGSLRNLCLTSRHVSRIATPILYASFTGAVTRYGLTPLNLFHKRTSASNASGRKCIEYLQYVEVRLEDDQGNSLRADTLEPDAVYQAAYYFQLLAHIINCAPNLQHLSLVVIETDNVSFWKHIITEEDATAALTQTTAIRQEFRKLRTLCIQMHIDVSTDHSSGSFDQICSVMSRAPVLSDFRAHGVATFALPAQPPELSIFSMLKRLEITECMLEIKEVVRMLSACNELQHVVCSWAFLDDTTGTISDLYIALLHHTETLESLRLDLRQVRTIDDDLDESQCFGSFLPFKTLKTLAVSDYCFPAPSDSILMAELLPPSLTSFTMLTGESDELSGQSTDLTPDLWVWAKKYASSGLNLEHFIVESYKDEIETPGITKAFLDLGVQFELKEAFFSSRHLVSLHQLEKQSVFDPDLTASAAATRVANMAIPSGQAAHLDVTAFSNEETVVANMRSPKRETSSQDDASVPDFVLDVPGSSVPDSERSGEAKELDCVQDSADIGTPTLDSAFPSPKLAANGCQSIISIGEDDVGKDMHSKSAVASPVPIQDQGEHSNGKAELKHASPVAKKESLMTFALEARREIVEVDTETDTDTTIDAPKSFKLAHSLPPHVRPEFQPPPARQVGLNDSKHMVPPNDVARINESPRASRSHYMSHQPRSDHVDREQFARVSAQLTKIKHELDVERNKNLRLRTTIEAEQQQKVEAASSKMLTNLLREQAEALTLKAKVEARERELDFREQRISQQEVYLSEGQQQLWFSLEANGVRPMSAVDMQHARQEAELNAQKAMADLNGKLNIKIEGLRLRESAQQMREQQYKAIIRDSLKDELESSLTDEKAEEIAEIEYNNGYGAGKEVGNKESQEKFRQRGFLEGYGACHRTQITLSKCRQGLIDRDSPELNFLYDANHPHNLWNIGELVGRLEHEDNAEKMKNVAKRESAVEKPFINTKTANVADEPHDMNGKVIGHTNDTMIHKREETISRMPLARPTFAAELRGPSATHNGHIILANNIASPAAKKTEQSIVKDGEPVVNLIDFM</sequence>
<gene>
    <name evidence="6" type="ORF">GT037_009255</name>
</gene>